<evidence type="ECO:0000256" key="1">
    <source>
        <dbReference type="SAM" id="MobiDB-lite"/>
    </source>
</evidence>
<dbReference type="Proteomes" id="UP000310158">
    <property type="component" value="Unassembled WGS sequence"/>
</dbReference>
<keyword evidence="3" id="KW-1185">Reference proteome</keyword>
<evidence type="ECO:0000313" key="3">
    <source>
        <dbReference type="Proteomes" id="UP000310158"/>
    </source>
</evidence>
<protein>
    <recommendedName>
        <fullName evidence="4">CsbD-like domain-containing protein</fullName>
    </recommendedName>
</protein>
<dbReference type="PANTHER" id="PTHR40460:SF1">
    <property type="entry name" value="CSBD-LIKE DOMAIN-CONTAINING PROTEIN"/>
    <property type="match status" value="1"/>
</dbReference>
<dbReference type="OrthoDB" id="9999611at2759"/>
<proteinExistence type="predicted"/>
<comment type="caution">
    <text evidence="2">The sequence shown here is derived from an EMBL/GenBank/DDBJ whole genome shotgun (WGS) entry which is preliminary data.</text>
</comment>
<sequence length="134" mass="14174">MSSDSSNQPNKTTGQYHSMKGSAVETVSVSPAPCPQHALSTKKQNFGNSPRMAQIGNLTGAQSWQQSGKEEHARGEAEYKAAQAQGYAEGTADRLVGKKDAVVGAVIGDKQQQTSGNIRQDKGEAQQDINKPSS</sequence>
<dbReference type="EMBL" id="SGPL01000014">
    <property type="protein sequence ID" value="THH20781.1"/>
    <property type="molecule type" value="Genomic_DNA"/>
</dbReference>
<evidence type="ECO:0008006" key="4">
    <source>
        <dbReference type="Google" id="ProtNLM"/>
    </source>
</evidence>
<feature type="compositionally biased region" description="Basic and acidic residues" evidence="1">
    <location>
        <begin position="68"/>
        <end position="78"/>
    </location>
</feature>
<organism evidence="2 3">
    <name type="scientific">Bondarzewia mesenterica</name>
    <dbReference type="NCBI Taxonomy" id="1095465"/>
    <lineage>
        <taxon>Eukaryota</taxon>
        <taxon>Fungi</taxon>
        <taxon>Dikarya</taxon>
        <taxon>Basidiomycota</taxon>
        <taxon>Agaricomycotina</taxon>
        <taxon>Agaricomycetes</taxon>
        <taxon>Russulales</taxon>
        <taxon>Bondarzewiaceae</taxon>
        <taxon>Bondarzewia</taxon>
    </lineage>
</organism>
<evidence type="ECO:0000313" key="2">
    <source>
        <dbReference type="EMBL" id="THH20781.1"/>
    </source>
</evidence>
<feature type="compositionally biased region" description="Polar residues" evidence="1">
    <location>
        <begin position="1"/>
        <end position="16"/>
    </location>
</feature>
<gene>
    <name evidence="2" type="ORF">EW146_g629</name>
</gene>
<feature type="region of interest" description="Disordered" evidence="1">
    <location>
        <begin position="1"/>
        <end position="78"/>
    </location>
</feature>
<feature type="compositionally biased region" description="Polar residues" evidence="1">
    <location>
        <begin position="38"/>
        <end position="48"/>
    </location>
</feature>
<feature type="region of interest" description="Disordered" evidence="1">
    <location>
        <begin position="107"/>
        <end position="134"/>
    </location>
</feature>
<accession>A0A4S4M8J3</accession>
<reference evidence="2 3" key="1">
    <citation type="submission" date="2019-02" db="EMBL/GenBank/DDBJ databases">
        <title>Genome sequencing of the rare red list fungi Bondarzewia mesenterica.</title>
        <authorList>
            <person name="Buettner E."/>
            <person name="Kellner H."/>
        </authorList>
    </citation>
    <scope>NUCLEOTIDE SEQUENCE [LARGE SCALE GENOMIC DNA]</scope>
    <source>
        <strain evidence="2 3">DSM 108281</strain>
    </source>
</reference>
<dbReference type="AlphaFoldDB" id="A0A4S4M8J3"/>
<feature type="compositionally biased region" description="Polar residues" evidence="1">
    <location>
        <begin position="56"/>
        <end position="67"/>
    </location>
</feature>
<dbReference type="PANTHER" id="PTHR40460">
    <property type="entry name" value="CHROMOSOME 1, WHOLE GENOME SHOTGUN SEQUENCE"/>
    <property type="match status" value="1"/>
</dbReference>
<name>A0A4S4M8J3_9AGAM</name>